<keyword evidence="2" id="KW-1185">Reference proteome</keyword>
<protein>
    <submittedName>
        <fullName evidence="1">Uncharacterized protein</fullName>
    </submittedName>
</protein>
<organism evidence="1 2">
    <name type="scientific">Chitinophaga eiseniae</name>
    <dbReference type="NCBI Taxonomy" id="634771"/>
    <lineage>
        <taxon>Bacteria</taxon>
        <taxon>Pseudomonadati</taxon>
        <taxon>Bacteroidota</taxon>
        <taxon>Chitinophagia</taxon>
        <taxon>Chitinophagales</taxon>
        <taxon>Chitinophagaceae</taxon>
        <taxon>Chitinophaga</taxon>
    </lineage>
</organism>
<dbReference type="Proteomes" id="UP000190367">
    <property type="component" value="Unassembled WGS sequence"/>
</dbReference>
<evidence type="ECO:0000313" key="1">
    <source>
        <dbReference type="EMBL" id="SJZ43729.1"/>
    </source>
</evidence>
<evidence type="ECO:0000313" key="2">
    <source>
        <dbReference type="Proteomes" id="UP000190367"/>
    </source>
</evidence>
<proteinExistence type="predicted"/>
<sequence length="139" mass="16652">MVNFYGALKRFWYLNDLFGEYESENRKPQNLNSILLLCLYIRENSDYLDDLPNLNGRQKEGRRLLRMHGKKYKGKYPYQVNLDKIKERVRKLTGKEEHVIVKNIIDIQNKLMNQFLDVEMASSELGAYIQDLYDLWRGK</sequence>
<dbReference type="AlphaFoldDB" id="A0A1T4KMW2"/>
<name>A0A1T4KMW2_9BACT</name>
<gene>
    <name evidence="1" type="ORF">SAMN04488128_101216</name>
</gene>
<reference evidence="2" key="1">
    <citation type="submission" date="2017-02" db="EMBL/GenBank/DDBJ databases">
        <authorList>
            <person name="Varghese N."/>
            <person name="Submissions S."/>
        </authorList>
    </citation>
    <scope>NUCLEOTIDE SEQUENCE [LARGE SCALE GENOMIC DNA]</scope>
    <source>
        <strain evidence="2">DSM 22224</strain>
    </source>
</reference>
<dbReference type="EMBL" id="FUWZ01000001">
    <property type="protein sequence ID" value="SJZ43729.1"/>
    <property type="molecule type" value="Genomic_DNA"/>
</dbReference>
<accession>A0A1T4KMW2</accession>